<organism evidence="3 4">
    <name type="scientific">Paenibacillus gyeongsangnamensis</name>
    <dbReference type="NCBI Taxonomy" id="3388067"/>
    <lineage>
        <taxon>Bacteria</taxon>
        <taxon>Bacillati</taxon>
        <taxon>Bacillota</taxon>
        <taxon>Bacilli</taxon>
        <taxon>Bacillales</taxon>
        <taxon>Paenibacillaceae</taxon>
        <taxon>Paenibacillus</taxon>
    </lineage>
</organism>
<dbReference type="PROSITE" id="PS51272">
    <property type="entry name" value="SLH"/>
    <property type="match status" value="3"/>
</dbReference>
<protein>
    <submittedName>
        <fullName evidence="3">S-layer homology domain-containing protein</fullName>
    </submittedName>
</protein>
<comment type="caution">
    <text evidence="3">The sequence shown here is derived from an EMBL/GenBank/DDBJ whole genome shotgun (WGS) entry which is preliminary data.</text>
</comment>
<feature type="domain" description="SLH" evidence="2">
    <location>
        <begin position="656"/>
        <end position="719"/>
    </location>
</feature>
<evidence type="ECO:0000313" key="4">
    <source>
        <dbReference type="Proteomes" id="UP001527882"/>
    </source>
</evidence>
<name>A0ABT4QIG4_9BACL</name>
<reference evidence="3 4" key="1">
    <citation type="submission" date="2022-12" db="EMBL/GenBank/DDBJ databases">
        <title>Draft genome sequence of Paenibacillus sp. dW9.</title>
        <authorList>
            <person name="Choi E.-W."/>
            <person name="Kim D.-U."/>
        </authorList>
    </citation>
    <scope>NUCLEOTIDE SEQUENCE [LARGE SCALE GENOMIC DNA]</scope>
    <source>
        <strain evidence="4">dW9</strain>
    </source>
</reference>
<evidence type="ECO:0000313" key="3">
    <source>
        <dbReference type="EMBL" id="MCZ8516662.1"/>
    </source>
</evidence>
<feature type="domain" description="SLH" evidence="2">
    <location>
        <begin position="726"/>
        <end position="786"/>
    </location>
</feature>
<gene>
    <name evidence="3" type="ORF">O9H85_30625</name>
</gene>
<dbReference type="PANTHER" id="PTHR43308:SF5">
    <property type="entry name" value="S-LAYER PROTEIN _ PEPTIDOGLYCAN ENDO-BETA-N-ACETYLGLUCOSAMINIDASE"/>
    <property type="match status" value="1"/>
</dbReference>
<dbReference type="InterPro" id="IPR051465">
    <property type="entry name" value="Cell_Envelope_Struct_Comp"/>
</dbReference>
<accession>A0ABT4QIG4</accession>
<dbReference type="InterPro" id="IPR001119">
    <property type="entry name" value="SLH_dom"/>
</dbReference>
<dbReference type="RefSeq" id="WP_269885192.1">
    <property type="nucleotide sequence ID" value="NZ_JAQAGZ010000025.1"/>
</dbReference>
<dbReference type="PANTHER" id="PTHR43308">
    <property type="entry name" value="OUTER MEMBRANE PROTEIN ALPHA-RELATED"/>
    <property type="match status" value="1"/>
</dbReference>
<feature type="compositionally biased region" description="Polar residues" evidence="1">
    <location>
        <begin position="385"/>
        <end position="400"/>
    </location>
</feature>
<feature type="compositionally biased region" description="Low complexity" evidence="1">
    <location>
        <begin position="369"/>
        <end position="384"/>
    </location>
</feature>
<keyword evidence="4" id="KW-1185">Reference proteome</keyword>
<dbReference type="Pfam" id="PF00395">
    <property type="entry name" value="SLH"/>
    <property type="match status" value="3"/>
</dbReference>
<evidence type="ECO:0000256" key="1">
    <source>
        <dbReference type="SAM" id="MobiDB-lite"/>
    </source>
</evidence>
<feature type="region of interest" description="Disordered" evidence="1">
    <location>
        <begin position="369"/>
        <end position="400"/>
    </location>
</feature>
<evidence type="ECO:0000259" key="2">
    <source>
        <dbReference type="PROSITE" id="PS51272"/>
    </source>
</evidence>
<dbReference type="Proteomes" id="UP001527882">
    <property type="component" value="Unassembled WGS sequence"/>
</dbReference>
<feature type="domain" description="SLH" evidence="2">
    <location>
        <begin position="595"/>
        <end position="654"/>
    </location>
</feature>
<sequence length="786" mass="81344">MWHYKKLKKAVLFSVLLAGLNGLQGVFVFADSNGPQISNVSGFQTSIFAQGPASTSSLDDITKLGDNTFVTFQNGVGSDGAASKTGVTASTIVEYDRNGQIVNQWQLTGKCDGLTADPANNRVLATVNEDGNSSMYIIYPNASQSQQVQHITYTGSLVDAKGNLQWGGGTDSIAVQNGNIYLSASAPSDPTHSALVQAVIQGNTANLIPVMAGNATATDAVYGVSVTLGLTDPDSSKVVPDNAPKFAGDIALDSQADSQIVFVHHPGASDQSQQVLKLTNNVQIDDMAWATSAQGTLYVNDSVYNTVYAVTGNFTAGTMFVAVPKTDAGVPGYVGILDTATGNIQPFLSGMGSPKGLLFVPLIQSSDSSDSSSSSSSGSSNSGSPGVTGNNAPSTNSVTVATDANGNVDAKALTDAFSTSSTVTISITGDVASLPASALIGVAQKDGATVIVKSDLGTYILPLSVLKLDDLAKALGVNVAELSIKVTVSKVTGVTAAAMTSAASSTGVKLLSDGVDFNVQAVSKDGKSPNVDFGNTYVSRTLNVNGTLDAANTTGVLYDPSTKTFSFVPSTFETKDGKTTATLKRNGNSIYTVASFNKSFTDIANHWAKVDIQLLANKLVIDGMTDTTFAPQNNITRAQFAALVVRALGLTITSSTNIAFNDVHSSDWYAGVVATAAKAGLINGYEDGSFHPNKEITREELSALVVRALKYAGVKADVSAAQQANLLAKYTDANNIEWAQAEIAAAINAGILNGETDTSIGSNLTATRAESATMLKRFLSKAGFIN</sequence>
<proteinExistence type="predicted"/>
<dbReference type="EMBL" id="JAQAGZ010000025">
    <property type="protein sequence ID" value="MCZ8516662.1"/>
    <property type="molecule type" value="Genomic_DNA"/>
</dbReference>